<evidence type="ECO:0000256" key="1">
    <source>
        <dbReference type="SAM" id="MobiDB-lite"/>
    </source>
</evidence>
<dbReference type="AlphaFoldDB" id="A0A7C8ZXU3"/>
<evidence type="ECO:0000313" key="2">
    <source>
        <dbReference type="EMBL" id="MBA4653270.1"/>
    </source>
</evidence>
<protein>
    <submittedName>
        <fullName evidence="2">Uncharacterized protein</fullName>
    </submittedName>
</protein>
<feature type="compositionally biased region" description="Polar residues" evidence="1">
    <location>
        <begin position="80"/>
        <end position="89"/>
    </location>
</feature>
<proteinExistence type="predicted"/>
<dbReference type="EMBL" id="GISG01178230">
    <property type="protein sequence ID" value="MBA4653270.1"/>
    <property type="molecule type" value="Transcribed_RNA"/>
</dbReference>
<accession>A0A7C8ZXU3</accession>
<reference evidence="2" key="2">
    <citation type="submission" date="2020-07" db="EMBL/GenBank/DDBJ databases">
        <authorList>
            <person name="Vera ALvarez R."/>
            <person name="Arias-Moreno D.M."/>
            <person name="Jimenez-Jacinto V."/>
            <person name="Jimenez-Bremont J.F."/>
            <person name="Swaminathan K."/>
            <person name="Moose S.P."/>
            <person name="Guerrero-Gonzalez M.L."/>
            <person name="Marino-Ramirez L."/>
            <person name="Landsman D."/>
            <person name="Rodriguez-Kessler M."/>
            <person name="Delgado-Sanchez P."/>
        </authorList>
    </citation>
    <scope>NUCLEOTIDE SEQUENCE</scope>
    <source>
        <tissue evidence="2">Cladode</tissue>
    </source>
</reference>
<feature type="region of interest" description="Disordered" evidence="1">
    <location>
        <begin position="58"/>
        <end position="96"/>
    </location>
</feature>
<name>A0A7C8ZXU3_OPUST</name>
<feature type="region of interest" description="Disordered" evidence="1">
    <location>
        <begin position="1"/>
        <end position="32"/>
    </location>
</feature>
<sequence>MSSASPASPLAQVRSNNGGSGGDYSCNQSQSSHPTFAKTMKFGMGCFNPLANPAIVQGDSSPLPSALPVPDRQINKDTSSDPCFENSSPLLAHPPIATNMDESTALCLLG</sequence>
<organism evidence="2">
    <name type="scientific">Opuntia streptacantha</name>
    <name type="common">Prickly pear cactus</name>
    <name type="synonym">Opuntia cardona</name>
    <dbReference type="NCBI Taxonomy" id="393608"/>
    <lineage>
        <taxon>Eukaryota</taxon>
        <taxon>Viridiplantae</taxon>
        <taxon>Streptophyta</taxon>
        <taxon>Embryophyta</taxon>
        <taxon>Tracheophyta</taxon>
        <taxon>Spermatophyta</taxon>
        <taxon>Magnoliopsida</taxon>
        <taxon>eudicotyledons</taxon>
        <taxon>Gunneridae</taxon>
        <taxon>Pentapetalae</taxon>
        <taxon>Caryophyllales</taxon>
        <taxon>Cactineae</taxon>
        <taxon>Cactaceae</taxon>
        <taxon>Opuntioideae</taxon>
        <taxon>Opuntia</taxon>
    </lineage>
</organism>
<reference evidence="2" key="1">
    <citation type="journal article" date="2013" name="J. Plant Res.">
        <title>Effect of fungi and light on seed germination of three Opuntia species from semiarid lands of central Mexico.</title>
        <authorList>
            <person name="Delgado-Sanchez P."/>
            <person name="Jimenez-Bremont J.F."/>
            <person name="Guerrero-Gonzalez Mde L."/>
            <person name="Flores J."/>
        </authorList>
    </citation>
    <scope>NUCLEOTIDE SEQUENCE</scope>
    <source>
        <tissue evidence="2">Cladode</tissue>
    </source>
</reference>